<evidence type="ECO:0000256" key="1">
    <source>
        <dbReference type="SAM" id="Phobius"/>
    </source>
</evidence>
<evidence type="ECO:0000313" key="2">
    <source>
        <dbReference type="EMBL" id="OAM87173.1"/>
    </source>
</evidence>
<name>A0A178IAV7_9BACT</name>
<reference evidence="2 3" key="1">
    <citation type="submission" date="2016-01" db="EMBL/GenBank/DDBJ databases">
        <title>High potential of lignocellulose degradation of a new Verrucomicrobia species.</title>
        <authorList>
            <person name="Wang Y."/>
            <person name="Shi Y."/>
            <person name="Qiu Z."/>
            <person name="Liu S."/>
            <person name="Yang H."/>
        </authorList>
    </citation>
    <scope>NUCLEOTIDE SEQUENCE [LARGE SCALE GENOMIC DNA]</scope>
    <source>
        <strain evidence="2 3">TSB47</strain>
    </source>
</reference>
<keyword evidence="1" id="KW-0812">Transmembrane</keyword>
<dbReference type="EMBL" id="LRRQ01000180">
    <property type="protein sequence ID" value="OAM87173.1"/>
    <property type="molecule type" value="Genomic_DNA"/>
</dbReference>
<dbReference type="STRING" id="1184151.AW736_25035"/>
<dbReference type="RefSeq" id="WP_068773004.1">
    <property type="nucleotide sequence ID" value="NZ_CP109796.1"/>
</dbReference>
<keyword evidence="1" id="KW-1133">Transmembrane helix</keyword>
<feature type="transmembrane region" description="Helical" evidence="1">
    <location>
        <begin position="12"/>
        <end position="32"/>
    </location>
</feature>
<keyword evidence="1" id="KW-0472">Membrane</keyword>
<organism evidence="2 3">
    <name type="scientific">Termitidicoccus mucosus</name>
    <dbReference type="NCBI Taxonomy" id="1184151"/>
    <lineage>
        <taxon>Bacteria</taxon>
        <taxon>Pseudomonadati</taxon>
        <taxon>Verrucomicrobiota</taxon>
        <taxon>Opitutia</taxon>
        <taxon>Opitutales</taxon>
        <taxon>Opitutaceae</taxon>
        <taxon>Termitidicoccus</taxon>
    </lineage>
</organism>
<keyword evidence="3" id="KW-1185">Reference proteome</keyword>
<comment type="caution">
    <text evidence="2">The sequence shown here is derived from an EMBL/GenBank/DDBJ whole genome shotgun (WGS) entry which is preliminary data.</text>
</comment>
<dbReference type="Proteomes" id="UP000078486">
    <property type="component" value="Unassembled WGS sequence"/>
</dbReference>
<evidence type="ECO:0008006" key="4">
    <source>
        <dbReference type="Google" id="ProtNLM"/>
    </source>
</evidence>
<evidence type="ECO:0000313" key="3">
    <source>
        <dbReference type="Proteomes" id="UP000078486"/>
    </source>
</evidence>
<dbReference type="AlphaFoldDB" id="A0A178IAV7"/>
<sequence>MFTRITQFFVNSPVEILVLWGLVVVLVIVLIFSRPSRVTLATGKDGSLQISRHALHRLIEACCEQVKGVDSARATVSGSAGRFKTRIRLKVRPDAKLDAIQGYLTQEVAGIYRENLGIENEGPVEIDITGVVPEEKGF</sequence>
<proteinExistence type="predicted"/>
<gene>
    <name evidence="2" type="ORF">AW736_25035</name>
</gene>
<accession>A0A178IAV7</accession>
<dbReference type="OrthoDB" id="198152at2"/>
<protein>
    <recommendedName>
        <fullName evidence="4">Alkaline shock response membrane anchor protein AmaP</fullName>
    </recommendedName>
</protein>